<evidence type="ECO:0000256" key="7">
    <source>
        <dbReference type="ARBA" id="ARBA00023211"/>
    </source>
</evidence>
<keyword evidence="4 9" id="KW-0067">ATP-binding</keyword>
<dbReference type="GO" id="GO:0006541">
    <property type="term" value="P:glutamine metabolic process"/>
    <property type="evidence" value="ECO:0007669"/>
    <property type="project" value="TreeGrafter"/>
</dbReference>
<dbReference type="SUPFAM" id="SSF48108">
    <property type="entry name" value="Carbamoyl phosphate synthetase, large subunit connection domain"/>
    <property type="match status" value="1"/>
</dbReference>
<dbReference type="InterPro" id="IPR036897">
    <property type="entry name" value="CarbamoylP_synth_lsu_oligo_sf"/>
</dbReference>
<keyword evidence="3 9" id="KW-0547">Nucleotide-binding</keyword>
<keyword evidence="1" id="KW-0436">Ligase</keyword>
<comment type="caution">
    <text evidence="12">The sequence shown here is derived from an EMBL/GenBank/DDBJ whole genome shotgun (WGS) entry which is preliminary data.</text>
</comment>
<dbReference type="PROSITE" id="PS50975">
    <property type="entry name" value="ATP_GRASP"/>
    <property type="match status" value="1"/>
</dbReference>
<dbReference type="PANTHER" id="PTHR11405">
    <property type="entry name" value="CARBAMOYLTRANSFERASE FAMILY MEMBER"/>
    <property type="match status" value="1"/>
</dbReference>
<reference evidence="12 13" key="1">
    <citation type="journal article" date="2016" name="BMC Genomics">
        <title>Comparative genomics reveals Cyclospora cayetanensis possesses coccidia-like metabolism and invasion components but unique surface antigens.</title>
        <authorList>
            <person name="Liu S."/>
            <person name="Wang L."/>
            <person name="Zheng H."/>
            <person name="Xu Z."/>
            <person name="Roellig D.M."/>
            <person name="Li N."/>
            <person name="Frace M.A."/>
            <person name="Tang K."/>
            <person name="Arrowood M.J."/>
            <person name="Moss D.M."/>
            <person name="Zhang L."/>
            <person name="Feng Y."/>
            <person name="Xiao L."/>
        </authorList>
    </citation>
    <scope>NUCLEOTIDE SEQUENCE [LARGE SCALE GENOMIC DNA]</scope>
    <source>
        <strain evidence="12 13">CHN_HEN01</strain>
    </source>
</reference>
<dbReference type="VEuPathDB" id="ToxoDB:cyc_00614"/>
<evidence type="ECO:0000313" key="12">
    <source>
        <dbReference type="EMBL" id="OEH78536.1"/>
    </source>
</evidence>
<dbReference type="GO" id="GO:0046872">
    <property type="term" value="F:metal ion binding"/>
    <property type="evidence" value="ECO:0007669"/>
    <property type="project" value="UniProtKB-KW"/>
</dbReference>
<evidence type="ECO:0000256" key="9">
    <source>
        <dbReference type="PROSITE-ProRule" id="PRU00409"/>
    </source>
</evidence>
<proteinExistence type="predicted"/>
<dbReference type="Gene3D" id="3.30.470.20">
    <property type="entry name" value="ATP-grasp fold, B domain"/>
    <property type="match status" value="2"/>
</dbReference>
<feature type="region of interest" description="Disordered" evidence="10">
    <location>
        <begin position="433"/>
        <end position="456"/>
    </location>
</feature>
<feature type="domain" description="ATP-grasp" evidence="11">
    <location>
        <begin position="36"/>
        <end position="153"/>
    </location>
</feature>
<dbReference type="InterPro" id="IPR005479">
    <property type="entry name" value="CPAse_ATP-bd"/>
</dbReference>
<keyword evidence="2" id="KW-0479">Metal-binding</keyword>
<evidence type="ECO:0000256" key="8">
    <source>
        <dbReference type="ARBA" id="ARBA00047359"/>
    </source>
</evidence>
<dbReference type="GO" id="GO:0005524">
    <property type="term" value="F:ATP binding"/>
    <property type="evidence" value="ECO:0007669"/>
    <property type="project" value="UniProtKB-UniRule"/>
</dbReference>
<dbReference type="AlphaFoldDB" id="A0A1D3D515"/>
<dbReference type="PRINTS" id="PR00098">
    <property type="entry name" value="CPSASE"/>
</dbReference>
<evidence type="ECO:0000256" key="4">
    <source>
        <dbReference type="ARBA" id="ARBA00022840"/>
    </source>
</evidence>
<protein>
    <submittedName>
        <fullName evidence="12">Carbamoyl phosphate synthetase</fullName>
    </submittedName>
</protein>
<evidence type="ECO:0000256" key="2">
    <source>
        <dbReference type="ARBA" id="ARBA00022723"/>
    </source>
</evidence>
<evidence type="ECO:0000256" key="1">
    <source>
        <dbReference type="ARBA" id="ARBA00022598"/>
    </source>
</evidence>
<keyword evidence="13" id="KW-1185">Reference proteome</keyword>
<evidence type="ECO:0000259" key="11">
    <source>
        <dbReference type="PROSITE" id="PS50975"/>
    </source>
</evidence>
<dbReference type="GO" id="GO:0006221">
    <property type="term" value="P:pyrimidine nucleotide biosynthetic process"/>
    <property type="evidence" value="ECO:0007669"/>
    <property type="project" value="UniProtKB-KW"/>
</dbReference>
<dbReference type="EMBL" id="JROU02000698">
    <property type="protein sequence ID" value="OEH78536.1"/>
    <property type="molecule type" value="Genomic_DNA"/>
</dbReference>
<dbReference type="SMART" id="SM01096">
    <property type="entry name" value="CPSase_L_D3"/>
    <property type="match status" value="1"/>
</dbReference>
<keyword evidence="6" id="KW-0665">Pyrimidine biosynthesis</keyword>
<dbReference type="Gene3D" id="1.10.1030.10">
    <property type="entry name" value="Carbamoyl-phosphate synthetase, large subunit oligomerisation domain"/>
    <property type="match status" value="1"/>
</dbReference>
<dbReference type="Pfam" id="PF02786">
    <property type="entry name" value="CPSase_L_D2"/>
    <property type="match status" value="1"/>
</dbReference>
<organism evidence="12 13">
    <name type="scientific">Cyclospora cayetanensis</name>
    <dbReference type="NCBI Taxonomy" id="88456"/>
    <lineage>
        <taxon>Eukaryota</taxon>
        <taxon>Sar</taxon>
        <taxon>Alveolata</taxon>
        <taxon>Apicomplexa</taxon>
        <taxon>Conoidasida</taxon>
        <taxon>Coccidia</taxon>
        <taxon>Eucoccidiorida</taxon>
        <taxon>Eimeriorina</taxon>
        <taxon>Eimeriidae</taxon>
        <taxon>Cyclospora</taxon>
    </lineage>
</organism>
<dbReference type="InterPro" id="IPR005480">
    <property type="entry name" value="CPSase_lsu_oligo"/>
</dbReference>
<dbReference type="FunFam" id="1.10.1030.10:FF:000002">
    <property type="entry name" value="Carbamoyl-phosphate synthase large chain"/>
    <property type="match status" value="1"/>
</dbReference>
<dbReference type="SUPFAM" id="SSF56059">
    <property type="entry name" value="Glutathione synthetase ATP-binding domain-like"/>
    <property type="match status" value="1"/>
</dbReference>
<gene>
    <name evidence="12" type="ORF">cyc_00614</name>
</gene>
<dbReference type="InterPro" id="IPR005483">
    <property type="entry name" value="CPSase_dom"/>
</dbReference>
<dbReference type="GO" id="GO:0005737">
    <property type="term" value="C:cytoplasm"/>
    <property type="evidence" value="ECO:0007669"/>
    <property type="project" value="TreeGrafter"/>
</dbReference>
<dbReference type="InterPro" id="IPR011761">
    <property type="entry name" value="ATP-grasp"/>
</dbReference>
<dbReference type="PANTHER" id="PTHR11405:SF53">
    <property type="entry name" value="CARBAMOYL-PHOSPHATE SYNTHASE [AMMONIA], MITOCHONDRIAL"/>
    <property type="match status" value="1"/>
</dbReference>
<evidence type="ECO:0000256" key="3">
    <source>
        <dbReference type="ARBA" id="ARBA00022741"/>
    </source>
</evidence>
<evidence type="ECO:0000256" key="10">
    <source>
        <dbReference type="SAM" id="MobiDB-lite"/>
    </source>
</evidence>
<evidence type="ECO:0000256" key="5">
    <source>
        <dbReference type="ARBA" id="ARBA00022842"/>
    </source>
</evidence>
<keyword evidence="5" id="KW-0460">Magnesium</keyword>
<name>A0A1D3D515_9EIME</name>
<dbReference type="InParanoid" id="A0A1D3D515"/>
<dbReference type="GO" id="GO:0004088">
    <property type="term" value="F:carbamoyl-phosphate synthase (glutamine-hydrolyzing) activity"/>
    <property type="evidence" value="ECO:0007669"/>
    <property type="project" value="TreeGrafter"/>
</dbReference>
<dbReference type="GO" id="GO:0004087">
    <property type="term" value="F:carbamoyl-phosphate synthase (ammonia) activity"/>
    <property type="evidence" value="ECO:0007669"/>
    <property type="project" value="UniProtKB-EC"/>
</dbReference>
<dbReference type="Proteomes" id="UP000095192">
    <property type="component" value="Unassembled WGS sequence"/>
</dbReference>
<dbReference type="VEuPathDB" id="ToxoDB:LOC34621136"/>
<accession>A0A1D3D515</accession>
<dbReference type="Pfam" id="PF02787">
    <property type="entry name" value="CPSase_L_D3"/>
    <property type="match status" value="1"/>
</dbReference>
<comment type="catalytic activity">
    <reaction evidence="8">
        <text>hydrogencarbonate + NH4(+) + 2 ATP = carbamoyl phosphate + 2 ADP + phosphate + 2 H(+)</text>
        <dbReference type="Rhea" id="RHEA:18029"/>
        <dbReference type="ChEBI" id="CHEBI:15378"/>
        <dbReference type="ChEBI" id="CHEBI:17544"/>
        <dbReference type="ChEBI" id="CHEBI:28938"/>
        <dbReference type="ChEBI" id="CHEBI:30616"/>
        <dbReference type="ChEBI" id="CHEBI:43474"/>
        <dbReference type="ChEBI" id="CHEBI:58228"/>
        <dbReference type="ChEBI" id="CHEBI:456216"/>
        <dbReference type="EC" id="6.3.4.16"/>
    </reaction>
</comment>
<evidence type="ECO:0000313" key="13">
    <source>
        <dbReference type="Proteomes" id="UP000095192"/>
    </source>
</evidence>
<keyword evidence="7" id="KW-0464">Manganese</keyword>
<sequence>MVYNTQTQADLAQALPKMKHHCVVSVLMPSRILPNLKGWKEVEYEIVRDAKDNCVAVCNMENLDPLGIHTGDSIVVAPSQTLSNEEYYRLRECALKIIRHLGIVGECNIQYALDPHSDLYYIVEVNARLSRSSALASKASGYPLAYIAAKLALEVPPGCSHPQKLVVMHALRNCSPGHDLLQLCNEVTKETTACFEPAFDYVVTKVPRWDMKKFDEADPFMGSAMKSVGEVMAAGRTFEESLQKALRMVTGDANGFDETMCPQLTPKTGEDFAAARERLERELSQPSAARIWALAEALRQGYDVEKLHALTRIDPWFLSKLKHIQDIKEGLATKSLAQLTKRDLIFVKKYGFSDRQIAAYTSQGSLQTLQVTEEDVWSYRRALGVLPFVKQIDTLAAEFPAQTNYLYLTYLGTESDVHPLCSTDLPASSPMYRQKQGSSKGVLSPTAGGVAPSPLMEPEPGSILSRLYSSRSHQTSCAEDTPASGCYVVLGKLAL</sequence>
<evidence type="ECO:0000256" key="6">
    <source>
        <dbReference type="ARBA" id="ARBA00022975"/>
    </source>
</evidence>